<dbReference type="AlphaFoldDB" id="S4P6H5"/>
<protein>
    <submittedName>
        <fullName evidence="1">Uncharacterized protein</fullName>
    </submittedName>
</protein>
<reference evidence="1" key="2">
    <citation type="submission" date="2013-05" db="EMBL/GenBank/DDBJ databases">
        <authorList>
            <person name="Carter J.-M."/>
            <person name="Baker S.C."/>
            <person name="Pink R."/>
            <person name="Carter D.R.F."/>
            <person name="Collins A."/>
            <person name="Tomlin J."/>
            <person name="Gibbs M."/>
            <person name="Breuker C.J."/>
        </authorList>
    </citation>
    <scope>NUCLEOTIDE SEQUENCE</scope>
    <source>
        <tissue evidence="1">Ovary</tissue>
    </source>
</reference>
<name>S4P6H5_9NEOP</name>
<evidence type="ECO:0000313" key="1">
    <source>
        <dbReference type="EMBL" id="JAA85719.1"/>
    </source>
</evidence>
<accession>S4P6H5</accession>
<sequence length="69" mass="8152">MFWYGRRLIVTTNKDVPPSDLVLVRCREKPIRSMAYNCNTPSRLVRYHLRWHHNLPSGEIVVKGVFVVE</sequence>
<reference evidence="1" key="1">
    <citation type="journal article" date="2013" name="BMC Genomics">
        <title>Unscrambling butterfly oogenesis.</title>
        <authorList>
            <person name="Carter J.M."/>
            <person name="Baker S.C."/>
            <person name="Pink R."/>
            <person name="Carter D.R."/>
            <person name="Collins A."/>
            <person name="Tomlin J."/>
            <person name="Gibbs M."/>
            <person name="Breuker C.J."/>
        </authorList>
    </citation>
    <scope>NUCLEOTIDE SEQUENCE</scope>
    <source>
        <tissue evidence="1">Ovary</tissue>
    </source>
</reference>
<proteinExistence type="predicted"/>
<dbReference type="EMBL" id="GAIX01006841">
    <property type="protein sequence ID" value="JAA85719.1"/>
    <property type="molecule type" value="Transcribed_RNA"/>
</dbReference>
<organism evidence="1">
    <name type="scientific">Pararge aegeria</name>
    <name type="common">speckled wood butterfly</name>
    <dbReference type="NCBI Taxonomy" id="116150"/>
    <lineage>
        <taxon>Eukaryota</taxon>
        <taxon>Metazoa</taxon>
        <taxon>Ecdysozoa</taxon>
        <taxon>Arthropoda</taxon>
        <taxon>Hexapoda</taxon>
        <taxon>Insecta</taxon>
        <taxon>Pterygota</taxon>
        <taxon>Neoptera</taxon>
        <taxon>Endopterygota</taxon>
        <taxon>Lepidoptera</taxon>
        <taxon>Glossata</taxon>
        <taxon>Ditrysia</taxon>
        <taxon>Papilionoidea</taxon>
        <taxon>Nymphalidae</taxon>
        <taxon>Satyrinae</taxon>
        <taxon>Satyrini</taxon>
        <taxon>Parargina</taxon>
        <taxon>Pararge</taxon>
    </lineage>
</organism>